<accession>A0A3R8U736</accession>
<feature type="transmembrane region" description="Helical" evidence="6">
    <location>
        <begin position="253"/>
        <end position="273"/>
    </location>
</feature>
<evidence type="ECO:0000313" key="8">
    <source>
        <dbReference type="EMBL" id="RRS06019.1"/>
    </source>
</evidence>
<protein>
    <submittedName>
        <fullName evidence="8">EamA family transporter</fullName>
    </submittedName>
</protein>
<feature type="transmembrane region" description="Helical" evidence="6">
    <location>
        <begin position="32"/>
        <end position="50"/>
    </location>
</feature>
<comment type="subcellular location">
    <subcellularLocation>
        <location evidence="1">Membrane</location>
        <topology evidence="1">Multi-pass membrane protein</topology>
    </subcellularLocation>
</comment>
<keyword evidence="4 6" id="KW-1133">Transmembrane helix</keyword>
<feature type="transmembrane region" description="Helical" evidence="6">
    <location>
        <begin position="225"/>
        <end position="247"/>
    </location>
</feature>
<keyword evidence="3 6" id="KW-0812">Transmembrane</keyword>
<feature type="domain" description="EamA" evidence="7">
    <location>
        <begin position="138"/>
        <end position="267"/>
    </location>
</feature>
<evidence type="ECO:0000313" key="9">
    <source>
        <dbReference type="Proteomes" id="UP000269265"/>
    </source>
</evidence>
<evidence type="ECO:0000259" key="7">
    <source>
        <dbReference type="Pfam" id="PF00892"/>
    </source>
</evidence>
<dbReference type="AlphaFoldDB" id="A0A3R8U736"/>
<dbReference type="GO" id="GO:0016020">
    <property type="term" value="C:membrane"/>
    <property type="evidence" value="ECO:0007669"/>
    <property type="project" value="UniProtKB-SubCell"/>
</dbReference>
<feature type="transmembrane region" description="Helical" evidence="6">
    <location>
        <begin position="192"/>
        <end position="213"/>
    </location>
</feature>
<feature type="transmembrane region" description="Helical" evidence="6">
    <location>
        <begin position="113"/>
        <end position="131"/>
    </location>
</feature>
<comment type="similarity">
    <text evidence="2">Belongs to the EamA transporter family.</text>
</comment>
<keyword evidence="9" id="KW-1185">Reference proteome</keyword>
<evidence type="ECO:0000256" key="3">
    <source>
        <dbReference type="ARBA" id="ARBA00022692"/>
    </source>
</evidence>
<feature type="transmembrane region" description="Helical" evidence="6">
    <location>
        <begin position="137"/>
        <end position="156"/>
    </location>
</feature>
<evidence type="ECO:0000256" key="5">
    <source>
        <dbReference type="ARBA" id="ARBA00023136"/>
    </source>
</evidence>
<dbReference type="InterPro" id="IPR000620">
    <property type="entry name" value="EamA_dom"/>
</dbReference>
<dbReference type="SUPFAM" id="SSF103481">
    <property type="entry name" value="Multidrug resistance efflux transporter EmrE"/>
    <property type="match status" value="1"/>
</dbReference>
<feature type="transmembrane region" description="Helical" evidence="6">
    <location>
        <begin position="168"/>
        <end position="186"/>
    </location>
</feature>
<evidence type="ECO:0000256" key="2">
    <source>
        <dbReference type="ARBA" id="ARBA00007362"/>
    </source>
</evidence>
<dbReference type="Proteomes" id="UP000269265">
    <property type="component" value="Unassembled WGS sequence"/>
</dbReference>
<organism evidence="8 9">
    <name type="scientific">Aquabacterium soli</name>
    <dbReference type="NCBI Taxonomy" id="2493092"/>
    <lineage>
        <taxon>Bacteria</taxon>
        <taxon>Pseudomonadati</taxon>
        <taxon>Pseudomonadota</taxon>
        <taxon>Betaproteobacteria</taxon>
        <taxon>Burkholderiales</taxon>
        <taxon>Aquabacterium</taxon>
    </lineage>
</organism>
<reference evidence="8 9" key="1">
    <citation type="submission" date="2018-12" db="EMBL/GenBank/DDBJ databases">
        <title>The whole draft genome of Aquabacterium sp. SJQ9.</title>
        <authorList>
            <person name="Sun L."/>
            <person name="Gao X."/>
            <person name="Chen W."/>
            <person name="Huang K."/>
        </authorList>
    </citation>
    <scope>NUCLEOTIDE SEQUENCE [LARGE SCALE GENOMIC DNA]</scope>
    <source>
        <strain evidence="8 9">SJQ9</strain>
    </source>
</reference>
<sequence>MAIPVAALLLSQVSVNLGAAFAKHLFPLIGPEGVTALRTSMAAGLLLALWRPWRVKTGVVSLGPLLVYGAALGLMNVLIYQAFARIPIGIAVAIEVTGPLAVVLFNSRRLHDFVWLGLSCVGLWMLLPLRSSVALDPIGVACALGAAACWALYIVAGRRVAGSLGSGAVAWGMVIAALLTLPIGIVHAGTALWSPGVLWAGLGVALLSSALPYSLEMVALRQLPAVLVGLLLSAAPAVAAVAAWLVIGEVLTASQWLAIGCIVAASAGSAFTARSSALTG</sequence>
<feature type="transmembrane region" description="Helical" evidence="6">
    <location>
        <begin position="62"/>
        <end position="80"/>
    </location>
</feature>
<dbReference type="OrthoDB" id="9815120at2"/>
<feature type="transmembrane region" description="Helical" evidence="6">
    <location>
        <begin position="86"/>
        <end position="106"/>
    </location>
</feature>
<name>A0A3R8U736_9BURK</name>
<evidence type="ECO:0000256" key="1">
    <source>
        <dbReference type="ARBA" id="ARBA00004141"/>
    </source>
</evidence>
<keyword evidence="5 6" id="KW-0472">Membrane</keyword>
<gene>
    <name evidence="8" type="ORF">EIP75_02965</name>
</gene>
<dbReference type="EMBL" id="RSED01000002">
    <property type="protein sequence ID" value="RRS06019.1"/>
    <property type="molecule type" value="Genomic_DNA"/>
</dbReference>
<proteinExistence type="inferred from homology"/>
<comment type="caution">
    <text evidence="8">The sequence shown here is derived from an EMBL/GenBank/DDBJ whole genome shotgun (WGS) entry which is preliminary data.</text>
</comment>
<dbReference type="PANTHER" id="PTHR32322">
    <property type="entry name" value="INNER MEMBRANE TRANSPORTER"/>
    <property type="match status" value="1"/>
</dbReference>
<dbReference type="InterPro" id="IPR037185">
    <property type="entry name" value="EmrE-like"/>
</dbReference>
<dbReference type="Pfam" id="PF00892">
    <property type="entry name" value="EamA"/>
    <property type="match status" value="1"/>
</dbReference>
<evidence type="ECO:0000256" key="4">
    <source>
        <dbReference type="ARBA" id="ARBA00022989"/>
    </source>
</evidence>
<dbReference type="InterPro" id="IPR050638">
    <property type="entry name" value="AA-Vitamin_Transporters"/>
</dbReference>
<dbReference type="PANTHER" id="PTHR32322:SF2">
    <property type="entry name" value="EAMA DOMAIN-CONTAINING PROTEIN"/>
    <property type="match status" value="1"/>
</dbReference>
<evidence type="ECO:0000256" key="6">
    <source>
        <dbReference type="SAM" id="Phobius"/>
    </source>
</evidence>